<evidence type="ECO:0000313" key="2">
    <source>
        <dbReference type="EMBL" id="GID72279.1"/>
    </source>
</evidence>
<keyword evidence="1" id="KW-0472">Membrane</keyword>
<keyword evidence="3" id="KW-1185">Reference proteome</keyword>
<feature type="transmembrane region" description="Helical" evidence="1">
    <location>
        <begin position="41"/>
        <end position="64"/>
    </location>
</feature>
<evidence type="ECO:0000313" key="3">
    <source>
        <dbReference type="Proteomes" id="UP000609879"/>
    </source>
</evidence>
<name>A0ABQ3XWY9_9ACTN</name>
<proteinExistence type="predicted"/>
<feature type="transmembrane region" description="Helical" evidence="1">
    <location>
        <begin position="16"/>
        <end position="35"/>
    </location>
</feature>
<comment type="caution">
    <text evidence="2">The sequence shown here is derived from an EMBL/GenBank/DDBJ whole genome shotgun (WGS) entry which is preliminary data.</text>
</comment>
<evidence type="ECO:0000256" key="1">
    <source>
        <dbReference type="SAM" id="Phobius"/>
    </source>
</evidence>
<dbReference type="EMBL" id="BOMI01000013">
    <property type="protein sequence ID" value="GID72279.1"/>
    <property type="molecule type" value="Genomic_DNA"/>
</dbReference>
<sequence length="155" mass="17465">MEHDVRARYRSQRIELVILLAAGLTIAMPLVAVNFGELAWWVRLAVPLIAIPVLWWYVLCRLVFRVDLTDRELRLRAVVGAWEVPLGELDSFGAWGGEGLVKLERRDGRSWMVLAGSGLVDFADQLGRAAPHARVEVNAVERTSERAAQFFENGR</sequence>
<dbReference type="Proteomes" id="UP000609879">
    <property type="component" value="Unassembled WGS sequence"/>
</dbReference>
<keyword evidence="1" id="KW-1133">Transmembrane helix</keyword>
<keyword evidence="1" id="KW-0812">Transmembrane</keyword>
<organism evidence="2 3">
    <name type="scientific">Paractinoplanes deccanensis</name>
    <dbReference type="NCBI Taxonomy" id="113561"/>
    <lineage>
        <taxon>Bacteria</taxon>
        <taxon>Bacillati</taxon>
        <taxon>Actinomycetota</taxon>
        <taxon>Actinomycetes</taxon>
        <taxon>Micromonosporales</taxon>
        <taxon>Micromonosporaceae</taxon>
        <taxon>Paractinoplanes</taxon>
    </lineage>
</organism>
<dbReference type="RefSeq" id="WP_379035529.1">
    <property type="nucleotide sequence ID" value="NZ_JBHRZA010000002.1"/>
</dbReference>
<protein>
    <recommendedName>
        <fullName evidence="4">PH domain-containing protein</fullName>
    </recommendedName>
</protein>
<accession>A0ABQ3XWY9</accession>
<evidence type="ECO:0008006" key="4">
    <source>
        <dbReference type="Google" id="ProtNLM"/>
    </source>
</evidence>
<reference evidence="2 3" key="1">
    <citation type="submission" date="2021-01" db="EMBL/GenBank/DDBJ databases">
        <title>Whole genome shotgun sequence of Actinoplanes deccanensis NBRC 13994.</title>
        <authorList>
            <person name="Komaki H."/>
            <person name="Tamura T."/>
        </authorList>
    </citation>
    <scope>NUCLEOTIDE SEQUENCE [LARGE SCALE GENOMIC DNA]</scope>
    <source>
        <strain evidence="2 3">NBRC 13994</strain>
    </source>
</reference>
<gene>
    <name evidence="2" type="ORF">Ade02nite_09200</name>
</gene>